<dbReference type="AlphaFoldDB" id="L7UL88"/>
<dbReference type="RefSeq" id="WP_015352928.1">
    <property type="nucleotide sequence ID" value="NC_020126.1"/>
</dbReference>
<evidence type="ECO:0000313" key="3">
    <source>
        <dbReference type="Proteomes" id="UP000011131"/>
    </source>
</evidence>
<protein>
    <submittedName>
        <fullName evidence="2">Appr-1-p processing domain-containing protein</fullName>
    </submittedName>
</protein>
<dbReference type="InterPro" id="IPR043472">
    <property type="entry name" value="Macro_dom-like"/>
</dbReference>
<keyword evidence="3" id="KW-1185">Reference proteome</keyword>
<dbReference type="Gene3D" id="3.40.220.10">
    <property type="entry name" value="Leucine Aminopeptidase, subunit E, domain 1"/>
    <property type="match status" value="1"/>
</dbReference>
<organism evidence="2 3">
    <name type="scientific">Myxococcus stipitatus (strain DSM 14675 / JCM 12634 / Mx s8)</name>
    <dbReference type="NCBI Taxonomy" id="1278073"/>
    <lineage>
        <taxon>Bacteria</taxon>
        <taxon>Pseudomonadati</taxon>
        <taxon>Myxococcota</taxon>
        <taxon>Myxococcia</taxon>
        <taxon>Myxococcales</taxon>
        <taxon>Cystobacterineae</taxon>
        <taxon>Myxococcaceae</taxon>
        <taxon>Myxococcus</taxon>
    </lineage>
</organism>
<dbReference type="KEGG" id="msd:MYSTI_07403"/>
<dbReference type="HOGENOM" id="CLU_046550_6_2_7"/>
<proteinExistence type="predicted"/>
<dbReference type="PATRIC" id="fig|1278073.3.peg.7520"/>
<evidence type="ECO:0000259" key="1">
    <source>
        <dbReference type="PROSITE" id="PS51154"/>
    </source>
</evidence>
<dbReference type="EMBL" id="CP004025">
    <property type="protein sequence ID" value="AGC48675.1"/>
    <property type="molecule type" value="Genomic_DNA"/>
</dbReference>
<dbReference type="STRING" id="1278073.MYSTI_07403"/>
<dbReference type="SUPFAM" id="SSF52949">
    <property type="entry name" value="Macro domain-like"/>
    <property type="match status" value="1"/>
</dbReference>
<evidence type="ECO:0000313" key="2">
    <source>
        <dbReference type="EMBL" id="AGC48675.1"/>
    </source>
</evidence>
<feature type="domain" description="Macro" evidence="1">
    <location>
        <begin position="18"/>
        <end position="214"/>
    </location>
</feature>
<accession>L7UL88</accession>
<name>L7UL88_MYXSD</name>
<dbReference type="SMART" id="SM00506">
    <property type="entry name" value="A1pp"/>
    <property type="match status" value="1"/>
</dbReference>
<dbReference type="InterPro" id="IPR002589">
    <property type="entry name" value="Macro_dom"/>
</dbReference>
<dbReference type="eggNOG" id="COG2110">
    <property type="taxonomic scope" value="Bacteria"/>
</dbReference>
<gene>
    <name evidence="2" type="ordered locus">MYSTI_07403</name>
</gene>
<dbReference type="Pfam" id="PF01661">
    <property type="entry name" value="Macro"/>
    <property type="match status" value="1"/>
</dbReference>
<dbReference type="Proteomes" id="UP000011131">
    <property type="component" value="Chromosome"/>
</dbReference>
<reference evidence="2 3" key="1">
    <citation type="journal article" date="2013" name="Genome Announc.">
        <title>Complete genome sequence of Myxococcus stipitatus strain DSM 14675, a fruiting myxobacterium.</title>
        <authorList>
            <person name="Huntley S."/>
            <person name="Kneip S."/>
            <person name="Treuner-Lange A."/>
            <person name="Sogaard-Andersen L."/>
        </authorList>
    </citation>
    <scope>NUCLEOTIDE SEQUENCE [LARGE SCALE GENOMIC DNA]</scope>
    <source>
        <strain evidence="3">DSM 14675 / JCM 12634 / Mx s8</strain>
    </source>
</reference>
<sequence length="214" mass="23622">MPRPPLQLHLRDLSHALVEAWREEFDGLPHVTISRGDIFSERDGAVSDSDPIDIRADAIISPANSFGFMDGGIDAVYTYQLGPQLQENLRERLAQEHGGELPVGQAVLVPTGRPEIPWCISAPTMRVPRDVSDTVNAFLAFRAALRCVLAHNETAARKPIRSLLTPGLGTAVGHMPPARCARQMKEAWLRTIVGPPFIPRSLREAANDELRLRE</sequence>
<dbReference type="PROSITE" id="PS51154">
    <property type="entry name" value="MACRO"/>
    <property type="match status" value="1"/>
</dbReference>